<comment type="caution">
    <text evidence="1">The sequence shown here is derived from an EMBL/GenBank/DDBJ whole genome shotgun (WGS) entry which is preliminary data.</text>
</comment>
<proteinExistence type="predicted"/>
<dbReference type="EMBL" id="JAIQCV010000007">
    <property type="protein sequence ID" value="KAH1083948.1"/>
    <property type="molecule type" value="Genomic_DNA"/>
</dbReference>
<gene>
    <name evidence="1" type="ORF">J1N35_023709</name>
</gene>
<reference evidence="1 2" key="1">
    <citation type="journal article" date="2021" name="Plant Biotechnol. J.">
        <title>Multi-omics assisted identification of the key and species-specific regulatory components of drought-tolerant mechanisms in Gossypium stocksii.</title>
        <authorList>
            <person name="Yu D."/>
            <person name="Ke L."/>
            <person name="Zhang D."/>
            <person name="Wu Y."/>
            <person name="Sun Y."/>
            <person name="Mei J."/>
            <person name="Sun J."/>
            <person name="Sun Y."/>
        </authorList>
    </citation>
    <scope>NUCLEOTIDE SEQUENCE [LARGE SCALE GENOMIC DNA]</scope>
    <source>
        <strain evidence="2">cv. E1</strain>
        <tissue evidence="1">Leaf</tissue>
    </source>
</reference>
<name>A0A9D4A3G0_9ROSI</name>
<evidence type="ECO:0000313" key="1">
    <source>
        <dbReference type="EMBL" id="KAH1083948.1"/>
    </source>
</evidence>
<protein>
    <submittedName>
        <fullName evidence="1">Uncharacterized protein</fullName>
    </submittedName>
</protein>
<keyword evidence="2" id="KW-1185">Reference proteome</keyword>
<evidence type="ECO:0000313" key="2">
    <source>
        <dbReference type="Proteomes" id="UP000828251"/>
    </source>
</evidence>
<organism evidence="1 2">
    <name type="scientific">Gossypium stocksii</name>
    <dbReference type="NCBI Taxonomy" id="47602"/>
    <lineage>
        <taxon>Eukaryota</taxon>
        <taxon>Viridiplantae</taxon>
        <taxon>Streptophyta</taxon>
        <taxon>Embryophyta</taxon>
        <taxon>Tracheophyta</taxon>
        <taxon>Spermatophyta</taxon>
        <taxon>Magnoliopsida</taxon>
        <taxon>eudicotyledons</taxon>
        <taxon>Gunneridae</taxon>
        <taxon>Pentapetalae</taxon>
        <taxon>rosids</taxon>
        <taxon>malvids</taxon>
        <taxon>Malvales</taxon>
        <taxon>Malvaceae</taxon>
        <taxon>Malvoideae</taxon>
        <taxon>Gossypium</taxon>
    </lineage>
</organism>
<sequence length="110" mass="12816">MKEFLESSYQNFICLPPVGVDTFDGTTASIDEFQEQLSLLIMNFNKIVQKYNDEDKGVMVENRNKKKEIQCHECRCYEHAKLECANTGKNKFIYVTWSDDSEIEGTEDEE</sequence>
<dbReference type="AlphaFoldDB" id="A0A9D4A3G0"/>
<dbReference type="Proteomes" id="UP000828251">
    <property type="component" value="Unassembled WGS sequence"/>
</dbReference>
<accession>A0A9D4A3G0</accession>